<dbReference type="InterPro" id="IPR012340">
    <property type="entry name" value="NA-bd_OB-fold"/>
</dbReference>
<accession>A0A9P1GRX6</accession>
<dbReference type="Proteomes" id="UP001152797">
    <property type="component" value="Unassembled WGS sequence"/>
</dbReference>
<evidence type="ECO:0000313" key="4">
    <source>
        <dbReference type="EMBL" id="CAL4807220.1"/>
    </source>
</evidence>
<reference evidence="3" key="2">
    <citation type="submission" date="2024-04" db="EMBL/GenBank/DDBJ databases">
        <authorList>
            <person name="Chen Y."/>
            <person name="Shah S."/>
            <person name="Dougan E. K."/>
            <person name="Thang M."/>
            <person name="Chan C."/>
        </authorList>
    </citation>
    <scope>NUCLEOTIDE SEQUENCE [LARGE SCALE GENOMIC DNA]</scope>
</reference>
<keyword evidence="1" id="KW-0175">Coiled coil</keyword>
<dbReference type="EMBL" id="CAMXCT020006778">
    <property type="protein sequence ID" value="CAL1173283.1"/>
    <property type="molecule type" value="Genomic_DNA"/>
</dbReference>
<evidence type="ECO:0000313" key="2">
    <source>
        <dbReference type="EMBL" id="CAI4019908.1"/>
    </source>
</evidence>
<protein>
    <submittedName>
        <fullName evidence="4">CSD domain-containing protein</fullName>
    </submittedName>
</protein>
<dbReference type="EMBL" id="CAMXCT010006778">
    <property type="protein sequence ID" value="CAI4019908.1"/>
    <property type="molecule type" value="Genomic_DNA"/>
</dbReference>
<name>A0A9P1GRX6_9DINO</name>
<sequence length="173" mass="19160">MVKFTVERRASNPKQLQAKSVQFDGHQTFVQQNQKGEVKSVSSGHGFIVSDAGSDVFFRMASCNGMPMPGDAVTFDVKWSEVRPGMLEAVNVCSERAPDRPTSPVWKEKHPEIAVVKEFATVVTQLAERAEGAEAEVKTLAEKLEAAEKRIQELTTELETLKGPTEQTPERTR</sequence>
<keyword evidence="5" id="KW-1185">Reference proteome</keyword>
<feature type="coiled-coil region" evidence="1">
    <location>
        <begin position="123"/>
        <end position="164"/>
    </location>
</feature>
<dbReference type="Gene3D" id="2.40.50.140">
    <property type="entry name" value="Nucleic acid-binding proteins"/>
    <property type="match status" value="1"/>
</dbReference>
<evidence type="ECO:0000313" key="3">
    <source>
        <dbReference type="EMBL" id="CAL1173283.1"/>
    </source>
</evidence>
<evidence type="ECO:0000256" key="1">
    <source>
        <dbReference type="SAM" id="Coils"/>
    </source>
</evidence>
<dbReference type="EMBL" id="CAMXCT030006778">
    <property type="protein sequence ID" value="CAL4807220.1"/>
    <property type="molecule type" value="Genomic_DNA"/>
</dbReference>
<evidence type="ECO:0000313" key="5">
    <source>
        <dbReference type="Proteomes" id="UP001152797"/>
    </source>
</evidence>
<dbReference type="AlphaFoldDB" id="A0A9P1GRX6"/>
<organism evidence="2">
    <name type="scientific">Cladocopium goreaui</name>
    <dbReference type="NCBI Taxonomy" id="2562237"/>
    <lineage>
        <taxon>Eukaryota</taxon>
        <taxon>Sar</taxon>
        <taxon>Alveolata</taxon>
        <taxon>Dinophyceae</taxon>
        <taxon>Suessiales</taxon>
        <taxon>Symbiodiniaceae</taxon>
        <taxon>Cladocopium</taxon>
    </lineage>
</organism>
<proteinExistence type="predicted"/>
<reference evidence="2" key="1">
    <citation type="submission" date="2022-10" db="EMBL/GenBank/DDBJ databases">
        <authorList>
            <person name="Chen Y."/>
            <person name="Dougan E. K."/>
            <person name="Chan C."/>
            <person name="Rhodes N."/>
            <person name="Thang M."/>
        </authorList>
    </citation>
    <scope>NUCLEOTIDE SEQUENCE</scope>
</reference>
<gene>
    <name evidence="2" type="ORF">C1SCF055_LOCUS44366</name>
</gene>
<dbReference type="SUPFAM" id="SSF50249">
    <property type="entry name" value="Nucleic acid-binding proteins"/>
    <property type="match status" value="1"/>
</dbReference>
<comment type="caution">
    <text evidence="2">The sequence shown here is derived from an EMBL/GenBank/DDBJ whole genome shotgun (WGS) entry which is preliminary data.</text>
</comment>